<comment type="caution">
    <text evidence="3">The sequence shown here is derived from an EMBL/GenBank/DDBJ whole genome shotgun (WGS) entry which is preliminary data.</text>
</comment>
<evidence type="ECO:0000256" key="1">
    <source>
        <dbReference type="PROSITE-ProRule" id="PRU00047"/>
    </source>
</evidence>
<dbReference type="InterPro" id="IPR036875">
    <property type="entry name" value="Znf_CCHC_sf"/>
</dbReference>
<dbReference type="EMBL" id="QJKJ01011800">
    <property type="protein sequence ID" value="RDX70194.1"/>
    <property type="molecule type" value="Genomic_DNA"/>
</dbReference>
<dbReference type="Proteomes" id="UP000257109">
    <property type="component" value="Unassembled WGS sequence"/>
</dbReference>
<dbReference type="InterPro" id="IPR001878">
    <property type="entry name" value="Znf_CCHC"/>
</dbReference>
<dbReference type="AlphaFoldDB" id="A0A371EW07"/>
<reference evidence="3" key="1">
    <citation type="submission" date="2018-05" db="EMBL/GenBank/DDBJ databases">
        <title>Draft genome of Mucuna pruriens seed.</title>
        <authorList>
            <person name="Nnadi N.E."/>
            <person name="Vos R."/>
            <person name="Hasami M.H."/>
            <person name="Devisetty U.K."/>
            <person name="Aguiy J.C."/>
        </authorList>
    </citation>
    <scope>NUCLEOTIDE SEQUENCE [LARGE SCALE GENOMIC DNA]</scope>
    <source>
        <strain evidence="3">JCA_2017</strain>
    </source>
</reference>
<proteinExistence type="predicted"/>
<gene>
    <name evidence="3" type="ORF">CR513_50590</name>
</gene>
<dbReference type="PROSITE" id="PS50158">
    <property type="entry name" value="ZF_CCHC"/>
    <property type="match status" value="1"/>
</dbReference>
<feature type="domain" description="CCHC-type" evidence="2">
    <location>
        <begin position="81"/>
        <end position="94"/>
    </location>
</feature>
<dbReference type="SUPFAM" id="SSF57756">
    <property type="entry name" value="Retrovirus zinc finger-like domains"/>
    <property type="match status" value="1"/>
</dbReference>
<sequence>MIWCRTAKARAAADELKGLLVCNFVEETTKQIDKLLMVLILRSLHPDYEHVRGSNPIKRRSARGTRGILRNGKDGHGRLICSHCGKEGHLQNRCYNLIGWPDKIANISLNDTPSNGRTDSQLISDEEYQEFLRLKFNNHTQSSTLPSVSTACIS</sequence>
<keyword evidence="4" id="KW-1185">Reference proteome</keyword>
<organism evidence="3 4">
    <name type="scientific">Mucuna pruriens</name>
    <name type="common">Velvet bean</name>
    <name type="synonym">Dolichos pruriens</name>
    <dbReference type="NCBI Taxonomy" id="157652"/>
    <lineage>
        <taxon>Eukaryota</taxon>
        <taxon>Viridiplantae</taxon>
        <taxon>Streptophyta</taxon>
        <taxon>Embryophyta</taxon>
        <taxon>Tracheophyta</taxon>
        <taxon>Spermatophyta</taxon>
        <taxon>Magnoliopsida</taxon>
        <taxon>eudicotyledons</taxon>
        <taxon>Gunneridae</taxon>
        <taxon>Pentapetalae</taxon>
        <taxon>rosids</taxon>
        <taxon>fabids</taxon>
        <taxon>Fabales</taxon>
        <taxon>Fabaceae</taxon>
        <taxon>Papilionoideae</taxon>
        <taxon>50 kb inversion clade</taxon>
        <taxon>NPAAA clade</taxon>
        <taxon>indigoferoid/millettioid clade</taxon>
        <taxon>Phaseoleae</taxon>
        <taxon>Mucuna</taxon>
    </lineage>
</organism>
<name>A0A371EW07_MUCPR</name>
<dbReference type="GO" id="GO:0008270">
    <property type="term" value="F:zinc ion binding"/>
    <property type="evidence" value="ECO:0007669"/>
    <property type="project" value="UniProtKB-KW"/>
</dbReference>
<protein>
    <recommendedName>
        <fullName evidence="2">CCHC-type domain-containing protein</fullName>
    </recommendedName>
</protein>
<accession>A0A371EW07</accession>
<keyword evidence="1" id="KW-0479">Metal-binding</keyword>
<keyword evidence="1" id="KW-0863">Zinc-finger</keyword>
<evidence type="ECO:0000313" key="3">
    <source>
        <dbReference type="EMBL" id="RDX70194.1"/>
    </source>
</evidence>
<dbReference type="OrthoDB" id="1909691at2759"/>
<feature type="non-terminal residue" evidence="3">
    <location>
        <position position="1"/>
    </location>
</feature>
<dbReference type="GO" id="GO:0003676">
    <property type="term" value="F:nucleic acid binding"/>
    <property type="evidence" value="ECO:0007669"/>
    <property type="project" value="InterPro"/>
</dbReference>
<evidence type="ECO:0000259" key="2">
    <source>
        <dbReference type="PROSITE" id="PS50158"/>
    </source>
</evidence>
<keyword evidence="1" id="KW-0862">Zinc</keyword>
<evidence type="ECO:0000313" key="4">
    <source>
        <dbReference type="Proteomes" id="UP000257109"/>
    </source>
</evidence>